<dbReference type="InterPro" id="IPR018000">
    <property type="entry name" value="Neurotransmitter_ion_chnl_CS"/>
</dbReference>
<comment type="caution">
    <text evidence="5">The sequence shown here is derived from an EMBL/GenBank/DDBJ whole genome shotgun (WGS) entry which is preliminary data.</text>
</comment>
<evidence type="ECO:0000259" key="4">
    <source>
        <dbReference type="Pfam" id="PF02931"/>
    </source>
</evidence>
<comment type="subcellular location">
    <subcellularLocation>
        <location evidence="1">Membrane</location>
        <topology evidence="1">Multi-pass membrane protein</topology>
    </subcellularLocation>
</comment>
<dbReference type="EMBL" id="BMAT01012050">
    <property type="protein sequence ID" value="GFR84294.1"/>
    <property type="molecule type" value="Genomic_DNA"/>
</dbReference>
<name>A0AAV4GG68_9GAST</name>
<dbReference type="GO" id="GO:0005230">
    <property type="term" value="F:extracellular ligand-gated monoatomic ion channel activity"/>
    <property type="evidence" value="ECO:0007669"/>
    <property type="project" value="InterPro"/>
</dbReference>
<keyword evidence="6" id="KW-1185">Reference proteome</keyword>
<gene>
    <name evidence="5" type="ORF">ElyMa_005995400</name>
</gene>
<dbReference type="AlphaFoldDB" id="A0AAV4GG68"/>
<feature type="region of interest" description="Disordered" evidence="3">
    <location>
        <begin position="256"/>
        <end position="291"/>
    </location>
</feature>
<dbReference type="InterPro" id="IPR006201">
    <property type="entry name" value="Neur_channel"/>
</dbReference>
<dbReference type="PANTHER" id="PTHR18945">
    <property type="entry name" value="NEUROTRANSMITTER GATED ION CHANNEL"/>
    <property type="match status" value="1"/>
</dbReference>
<feature type="region of interest" description="Disordered" evidence="3">
    <location>
        <begin position="172"/>
        <end position="228"/>
    </location>
</feature>
<dbReference type="GO" id="GO:0016020">
    <property type="term" value="C:membrane"/>
    <property type="evidence" value="ECO:0007669"/>
    <property type="project" value="UniProtKB-SubCell"/>
</dbReference>
<sequence length="291" mass="32685">MTVTVAATIGIIWTEPAFSWDSTNTSVFAVSVSTRDIWTPVLLNPLAIDTDELLIEMPSQVRVHHTGKIQTVQKFTITVSCSFNMEWFPFDEQTCLFPIMPHNADSANLNTLPDPEPAITLRITDEHAQGDWSWERVTPRLIVNEVDINEDVPKKLTYVSFERLPCLRSGYSSSRRHPAKKYPTSSPSSSPPLCSCPRSATPCPRDKSKNKTYNISTIPQPKSSSTQFHKPFEELNNTTPEPMRLTTEFHSPIAQQHNTTAQELNNTIPQPKSSTAQFHSPISQQHNLSAQ</sequence>
<evidence type="ECO:0000256" key="1">
    <source>
        <dbReference type="ARBA" id="ARBA00004141"/>
    </source>
</evidence>
<protein>
    <submittedName>
        <fullName evidence="5">Neuronal acetylcholine receptor subunit alpha-6</fullName>
    </submittedName>
</protein>
<dbReference type="InterPro" id="IPR036734">
    <property type="entry name" value="Neur_chan_lig-bd_sf"/>
</dbReference>
<reference evidence="5 6" key="1">
    <citation type="journal article" date="2021" name="Elife">
        <title>Chloroplast acquisition without the gene transfer in kleptoplastic sea slugs, Plakobranchus ocellatus.</title>
        <authorList>
            <person name="Maeda T."/>
            <person name="Takahashi S."/>
            <person name="Yoshida T."/>
            <person name="Shimamura S."/>
            <person name="Takaki Y."/>
            <person name="Nagai Y."/>
            <person name="Toyoda A."/>
            <person name="Suzuki Y."/>
            <person name="Arimoto A."/>
            <person name="Ishii H."/>
            <person name="Satoh N."/>
            <person name="Nishiyama T."/>
            <person name="Hasebe M."/>
            <person name="Maruyama T."/>
            <person name="Minagawa J."/>
            <person name="Obokata J."/>
            <person name="Shigenobu S."/>
        </authorList>
    </citation>
    <scope>NUCLEOTIDE SEQUENCE [LARGE SCALE GENOMIC DNA]</scope>
</reference>
<dbReference type="Gene3D" id="2.70.170.10">
    <property type="entry name" value="Neurotransmitter-gated ion-channel ligand-binding domain"/>
    <property type="match status" value="1"/>
</dbReference>
<dbReference type="InterPro" id="IPR006202">
    <property type="entry name" value="Neur_chan_lig-bd"/>
</dbReference>
<dbReference type="Pfam" id="PF02931">
    <property type="entry name" value="Neur_chan_LBD"/>
    <property type="match status" value="1"/>
</dbReference>
<organism evidence="5 6">
    <name type="scientific">Elysia marginata</name>
    <dbReference type="NCBI Taxonomy" id="1093978"/>
    <lineage>
        <taxon>Eukaryota</taxon>
        <taxon>Metazoa</taxon>
        <taxon>Spiralia</taxon>
        <taxon>Lophotrochozoa</taxon>
        <taxon>Mollusca</taxon>
        <taxon>Gastropoda</taxon>
        <taxon>Heterobranchia</taxon>
        <taxon>Euthyneura</taxon>
        <taxon>Panpulmonata</taxon>
        <taxon>Sacoglossa</taxon>
        <taxon>Placobranchoidea</taxon>
        <taxon>Plakobranchidae</taxon>
        <taxon>Elysia</taxon>
    </lineage>
</organism>
<dbReference type="PROSITE" id="PS00236">
    <property type="entry name" value="NEUROTR_ION_CHANNEL"/>
    <property type="match status" value="1"/>
</dbReference>
<accession>A0AAV4GG68</accession>
<feature type="domain" description="Neurotransmitter-gated ion-channel ligand-binding" evidence="4">
    <location>
        <begin position="1"/>
        <end position="116"/>
    </location>
</feature>
<keyword evidence="5" id="KW-0675">Receptor</keyword>
<keyword evidence="2" id="KW-0472">Membrane</keyword>
<dbReference type="GO" id="GO:0004888">
    <property type="term" value="F:transmembrane signaling receptor activity"/>
    <property type="evidence" value="ECO:0007669"/>
    <property type="project" value="InterPro"/>
</dbReference>
<evidence type="ECO:0000256" key="2">
    <source>
        <dbReference type="ARBA" id="ARBA00023136"/>
    </source>
</evidence>
<dbReference type="Proteomes" id="UP000762676">
    <property type="component" value="Unassembled WGS sequence"/>
</dbReference>
<evidence type="ECO:0000313" key="6">
    <source>
        <dbReference type="Proteomes" id="UP000762676"/>
    </source>
</evidence>
<evidence type="ECO:0000313" key="5">
    <source>
        <dbReference type="EMBL" id="GFR84294.1"/>
    </source>
</evidence>
<dbReference type="SUPFAM" id="SSF63712">
    <property type="entry name" value="Nicotinic receptor ligand binding domain-like"/>
    <property type="match status" value="1"/>
</dbReference>
<evidence type="ECO:0000256" key="3">
    <source>
        <dbReference type="SAM" id="MobiDB-lite"/>
    </source>
</evidence>
<feature type="compositionally biased region" description="Polar residues" evidence="3">
    <location>
        <begin position="211"/>
        <end position="228"/>
    </location>
</feature>
<feature type="compositionally biased region" description="Low complexity" evidence="3">
    <location>
        <begin position="183"/>
        <end position="199"/>
    </location>
</feature>
<proteinExistence type="predicted"/>